<organism evidence="9 10">
    <name type="scientific">[Candida] subhashii</name>
    <dbReference type="NCBI Taxonomy" id="561895"/>
    <lineage>
        <taxon>Eukaryota</taxon>
        <taxon>Fungi</taxon>
        <taxon>Dikarya</taxon>
        <taxon>Ascomycota</taxon>
        <taxon>Saccharomycotina</taxon>
        <taxon>Pichiomycetes</taxon>
        <taxon>Debaryomycetaceae</taxon>
        <taxon>Spathaspora</taxon>
    </lineage>
</organism>
<evidence type="ECO:0000256" key="4">
    <source>
        <dbReference type="ARBA" id="ARBA00022792"/>
    </source>
</evidence>
<evidence type="ECO:0000256" key="8">
    <source>
        <dbReference type="RuleBase" id="RU368017"/>
    </source>
</evidence>
<dbReference type="GeneID" id="73466896"/>
<dbReference type="PANTHER" id="PTHR12733">
    <property type="entry name" value="MITOCHONDRIAL ATP SYNTHASE B CHAIN"/>
    <property type="match status" value="1"/>
</dbReference>
<dbReference type="GO" id="GO:0005743">
    <property type="term" value="C:mitochondrial inner membrane"/>
    <property type="evidence" value="ECO:0007669"/>
    <property type="project" value="UniProtKB-SubCell"/>
</dbReference>
<evidence type="ECO:0000256" key="5">
    <source>
        <dbReference type="ARBA" id="ARBA00023065"/>
    </source>
</evidence>
<name>A0A8J5QIT5_9ASCO</name>
<keyword evidence="4 8" id="KW-0999">Mitochondrion inner membrane</keyword>
<dbReference type="FunFam" id="1.20.5.2210:FF:000002">
    <property type="entry name" value="ATP synthase subunit 4 mitochondrial"/>
    <property type="match status" value="1"/>
</dbReference>
<comment type="similarity">
    <text evidence="8">Belongs to the eukaryotic ATPase B chain family.</text>
</comment>
<comment type="subunit">
    <text evidence="8">F-type ATPases have 2 components, CF(1) - the catalytic core - and CF(0) - the membrane proton channel. In yeast, the dimeric form of ATP synthase consists of 17 polypeptides: alpha, beta, gamma, delta, epsilon, 4 (B), 5 (OSCP), 6 (A), 8, 9 (C), d, E (Tim11), f, g, h, i/j and k.</text>
</comment>
<dbReference type="PANTHER" id="PTHR12733:SF3">
    <property type="entry name" value="ATP SYNTHASE F(0) COMPLEX SUBUNIT B1, MITOCHONDRIAL"/>
    <property type="match status" value="1"/>
</dbReference>
<dbReference type="GO" id="GO:0045259">
    <property type="term" value="C:proton-transporting ATP synthase complex"/>
    <property type="evidence" value="ECO:0007669"/>
    <property type="project" value="UniProtKB-KW"/>
</dbReference>
<comment type="caution">
    <text evidence="9">The sequence shown here is derived from an EMBL/GenBank/DDBJ whole genome shotgun (WGS) entry which is preliminary data.</text>
</comment>
<evidence type="ECO:0000256" key="6">
    <source>
        <dbReference type="ARBA" id="ARBA00023128"/>
    </source>
</evidence>
<dbReference type="OrthoDB" id="67388at2759"/>
<evidence type="ECO:0000256" key="7">
    <source>
        <dbReference type="ARBA" id="ARBA00023136"/>
    </source>
</evidence>
<keyword evidence="6 8" id="KW-0496">Mitochondrion</keyword>
<dbReference type="AlphaFoldDB" id="A0A8J5QIT5"/>
<comment type="function">
    <text evidence="8">Subunit b, of the mitochondrial membrane ATP synthase complex (F(1)F(0) ATP synthase or Complex V) that produces ATP from ADP in the presence of a proton gradient across the membrane which is generated by electron transport complexes of the respiratory chain. ATP synthase complex consist of a soluble F(1) head domain - the catalytic core - and a membrane F(1) domain - the membrane proton channel. These two domains are linked by a central stalk rotating inside the F(1) region and a stationary peripheral stalk. During catalysis, ATP synthesis in the catalytic domain of F(1) is coupled via a rotary mechanism of the central stalk subunits to proton translocation. In vivo, can only synthesize ATP although its ATP hydrolase activity can be activated artificially in vitro. Part of the complex F(0) domain. Part of the complex F(0) domain and the peripheric stalk, which acts as a stator to hold the catalytic alpha(3)beta(3) subcomplex and subunit a/ATP6 static relative to the rotary elements.</text>
</comment>
<evidence type="ECO:0000313" key="10">
    <source>
        <dbReference type="Proteomes" id="UP000694255"/>
    </source>
</evidence>
<keyword evidence="3 8" id="KW-0375">Hydrogen ion transport</keyword>
<dbReference type="RefSeq" id="XP_049266602.1">
    <property type="nucleotide sequence ID" value="XM_049410621.1"/>
</dbReference>
<keyword evidence="10" id="KW-1185">Reference proteome</keyword>
<dbReference type="EMBL" id="JAGSYN010000008">
    <property type="protein sequence ID" value="KAG7666374.1"/>
    <property type="molecule type" value="Genomic_DNA"/>
</dbReference>
<comment type="subcellular location">
    <subcellularLocation>
        <location evidence="8">Mitochondrion</location>
    </subcellularLocation>
    <subcellularLocation>
        <location evidence="8">Mitochondrion inner membrane</location>
    </subcellularLocation>
</comment>
<keyword evidence="7 8" id="KW-0472">Membrane</keyword>
<accession>A0A8J5QIT5</accession>
<keyword evidence="1 8" id="KW-0813">Transport</keyword>
<keyword evidence="5 8" id="KW-0406">Ion transport</keyword>
<evidence type="ECO:0000313" key="9">
    <source>
        <dbReference type="EMBL" id="KAG7666374.1"/>
    </source>
</evidence>
<protein>
    <recommendedName>
        <fullName evidence="8">ATP synthase subunit 4</fullName>
    </recommendedName>
</protein>
<evidence type="ECO:0000256" key="3">
    <source>
        <dbReference type="ARBA" id="ARBA00022781"/>
    </source>
</evidence>
<reference evidence="9 10" key="1">
    <citation type="journal article" date="2021" name="DNA Res.">
        <title>Genome analysis of Candida subhashii reveals its hybrid nature and dual mitochondrial genome conformations.</title>
        <authorList>
            <person name="Mixao V."/>
            <person name="Hegedusova E."/>
            <person name="Saus E."/>
            <person name="Pryszcz L.P."/>
            <person name="Cillingova A."/>
            <person name="Nosek J."/>
            <person name="Gabaldon T."/>
        </authorList>
    </citation>
    <scope>NUCLEOTIDE SEQUENCE [LARGE SCALE GENOMIC DNA]</scope>
    <source>
        <strain evidence="9 10">CBS 10753</strain>
    </source>
</reference>
<dbReference type="InterPro" id="IPR013837">
    <property type="entry name" value="ATP_synth_F0_suB"/>
</dbReference>
<evidence type="ECO:0000256" key="1">
    <source>
        <dbReference type="ARBA" id="ARBA00022448"/>
    </source>
</evidence>
<sequence>MSMISRIAMRAARPTMGMAMRSAAPIGIRFASTTPVDPKQKASSIIDALPGNNLLSKTGVLATSAAAAVYAISNGVLVIHDETILIVTFSTFVALVAKFVAPLYTEWADSEIKKVKDILNSVRVKHVADVNERIQAVSQLKDVVPTTKALFSISKETAQLEAENFVLKQQLAVSHEAKSVLDSWVRFEQQQRALEQEQLAKSVIDKVNKSIENPKFQEKVLAEAVTEVERLFAKN</sequence>
<dbReference type="GO" id="GO:0046933">
    <property type="term" value="F:proton-transporting ATP synthase activity, rotational mechanism"/>
    <property type="evidence" value="ECO:0007669"/>
    <property type="project" value="TreeGrafter"/>
</dbReference>
<gene>
    <name evidence="9" type="ORF">J8A68_000095</name>
</gene>
<dbReference type="InterPro" id="IPR008688">
    <property type="entry name" value="ATP_synth_Bsub_B/MI25"/>
</dbReference>
<proteinExistence type="inferred from homology"/>
<keyword evidence="2 8" id="KW-0138">CF(0)</keyword>
<dbReference type="Proteomes" id="UP000694255">
    <property type="component" value="Unassembled WGS sequence"/>
</dbReference>
<evidence type="ECO:0000256" key="2">
    <source>
        <dbReference type="ARBA" id="ARBA00022547"/>
    </source>
</evidence>
<dbReference type="Pfam" id="PF05405">
    <property type="entry name" value="Mt_ATP-synt_B"/>
    <property type="match status" value="1"/>
</dbReference>